<accession>A0ABQ0JUZ9</accession>
<proteinExistence type="predicted"/>
<dbReference type="InterPro" id="IPR035093">
    <property type="entry name" value="RelE/ParE_toxin_dom_sf"/>
</dbReference>
<dbReference type="PANTHER" id="PTHR40266:SF2">
    <property type="entry name" value="TOXIN HIGB-1"/>
    <property type="match status" value="1"/>
</dbReference>
<dbReference type="PANTHER" id="PTHR40266">
    <property type="entry name" value="TOXIN HIGB-1"/>
    <property type="match status" value="1"/>
</dbReference>
<dbReference type="Gene3D" id="3.30.2310.20">
    <property type="entry name" value="RelE-like"/>
    <property type="match status" value="1"/>
</dbReference>
<organism evidence="1 2">
    <name type="scientific">Candidatus Brocadia sinica JPN1</name>
    <dbReference type="NCBI Taxonomy" id="1197129"/>
    <lineage>
        <taxon>Bacteria</taxon>
        <taxon>Pseudomonadati</taxon>
        <taxon>Planctomycetota</taxon>
        <taxon>Candidatus Brocadiia</taxon>
        <taxon>Candidatus Brocadiales</taxon>
        <taxon>Candidatus Brocadiaceae</taxon>
        <taxon>Candidatus Brocadia</taxon>
    </lineage>
</organism>
<dbReference type="EMBL" id="BAFN01000001">
    <property type="protein sequence ID" value="GAN32557.1"/>
    <property type="molecule type" value="Genomic_DNA"/>
</dbReference>
<dbReference type="Proteomes" id="UP000032309">
    <property type="component" value="Unassembled WGS sequence"/>
</dbReference>
<evidence type="ECO:0000313" key="1">
    <source>
        <dbReference type="EMBL" id="GAN32557.1"/>
    </source>
</evidence>
<reference evidence="2" key="1">
    <citation type="journal article" date="2015" name="Genome Announc.">
        <title>Draft Genome Sequence of an Anaerobic Ammonium-Oxidizing Bacterium, "Candidatus Brocadia sinica".</title>
        <authorList>
            <person name="Oshiki M."/>
            <person name="Shinyako-Hata K."/>
            <person name="Satoh H."/>
            <person name="Okabe S."/>
        </authorList>
    </citation>
    <scope>NUCLEOTIDE SEQUENCE [LARGE SCALE GENOMIC DNA]</scope>
    <source>
        <strain evidence="2">JPN1</strain>
    </source>
</reference>
<comment type="caution">
    <text evidence="1">The sequence shown here is derived from an EMBL/GenBank/DDBJ whole genome shotgun (WGS) entry which is preliminary data.</text>
</comment>
<dbReference type="SUPFAM" id="SSF143011">
    <property type="entry name" value="RelE-like"/>
    <property type="match status" value="1"/>
</dbReference>
<dbReference type="Pfam" id="PF05015">
    <property type="entry name" value="HigB-like_toxin"/>
    <property type="match status" value="1"/>
</dbReference>
<gene>
    <name evidence="1" type="ORF">BROSI_A1072</name>
</gene>
<name>A0ABQ0JUZ9_9BACT</name>
<evidence type="ECO:0000313" key="2">
    <source>
        <dbReference type="Proteomes" id="UP000032309"/>
    </source>
</evidence>
<protein>
    <submittedName>
        <fullName evidence="1">Plasmid encoded proteic killer toxin</fullName>
    </submittedName>
</protein>
<keyword evidence="2" id="KW-1185">Reference proteome</keyword>
<dbReference type="InterPro" id="IPR007711">
    <property type="entry name" value="HigB-1"/>
</dbReference>
<sequence length="81" mass="9734">MFNRAYSRKFPREIQMRVFVKLNAIDAAVHLKDLRLPPSNRLEALKGERKGQYSIRINDRWRICFEWRSGNAEQVEVVDYH</sequence>